<evidence type="ECO:0000256" key="3">
    <source>
        <dbReference type="SAM" id="Phobius"/>
    </source>
</evidence>
<accession>A0A0A3J2V4</accession>
<dbReference type="Gene3D" id="3.30.70.60">
    <property type="match status" value="1"/>
</dbReference>
<keyword evidence="5" id="KW-1185">Reference proteome</keyword>
<evidence type="ECO:0000313" key="4">
    <source>
        <dbReference type="EMBL" id="KGR91256.1"/>
    </source>
</evidence>
<keyword evidence="3" id="KW-1133">Transmembrane helix</keyword>
<dbReference type="eggNOG" id="ENOG5032REE">
    <property type="taxonomic scope" value="Bacteria"/>
</dbReference>
<dbReference type="EMBL" id="JPVQ01000009">
    <property type="protein sequence ID" value="KGR91256.1"/>
    <property type="molecule type" value="Genomic_DNA"/>
</dbReference>
<feature type="transmembrane region" description="Helical" evidence="3">
    <location>
        <begin position="12"/>
        <end position="29"/>
    </location>
</feature>
<evidence type="ECO:0008006" key="6">
    <source>
        <dbReference type="Google" id="ProtNLM"/>
    </source>
</evidence>
<sequence>MKLSSGKNTQMILLIALIAALIFAVYYYVVLPKQSDADSLNRSVNDLNNEISTLQSSITQIEADRAQNKSNIFALRKKVPQTREVDELLLNIEEIEYVTNSFVSSIAFNNYDSSAADAGIGITVPEAEQAPEDGTVDPNTNNLTETDTENTEGEPVDETAPENSSLAGTLPPELKLISFSLQVESPDYVRLLRFIDEIENLERIMHVDSISFSLPGEEVEFMEEEPNSVSASIQVTTFYYEGE</sequence>
<feature type="region of interest" description="Disordered" evidence="2">
    <location>
        <begin position="128"/>
        <end position="168"/>
    </location>
</feature>
<dbReference type="Gene3D" id="6.10.250.370">
    <property type="match status" value="1"/>
</dbReference>
<organism evidence="4 5">
    <name type="scientific">Ureibacillus massiliensis 4400831 = CIP 108448 = CCUG 49529</name>
    <dbReference type="NCBI Taxonomy" id="1211035"/>
    <lineage>
        <taxon>Bacteria</taxon>
        <taxon>Bacillati</taxon>
        <taxon>Bacillota</taxon>
        <taxon>Bacilli</taxon>
        <taxon>Bacillales</taxon>
        <taxon>Caryophanaceae</taxon>
        <taxon>Ureibacillus</taxon>
    </lineage>
</organism>
<comment type="caution">
    <text evidence="4">The sequence shown here is derived from an EMBL/GenBank/DDBJ whole genome shotgun (WGS) entry which is preliminary data.</text>
</comment>
<dbReference type="AlphaFoldDB" id="A0A0A3J2V4"/>
<keyword evidence="3" id="KW-0472">Membrane</keyword>
<proteinExistence type="predicted"/>
<evidence type="ECO:0000313" key="5">
    <source>
        <dbReference type="Proteomes" id="UP000030595"/>
    </source>
</evidence>
<reference evidence="4 5" key="1">
    <citation type="submission" date="2014-02" db="EMBL/GenBank/DDBJ databases">
        <title>Draft genome sequence of Lysinibacillus massiliensis CCUG 49529.</title>
        <authorList>
            <person name="Zhang F."/>
            <person name="Wang G."/>
            <person name="Zhang L."/>
        </authorList>
    </citation>
    <scope>NUCLEOTIDE SEQUENCE [LARGE SCALE GENOMIC DNA]</scope>
    <source>
        <strain evidence="4 5">CCUG 49529</strain>
    </source>
</reference>
<evidence type="ECO:0000256" key="1">
    <source>
        <dbReference type="SAM" id="Coils"/>
    </source>
</evidence>
<protein>
    <recommendedName>
        <fullName evidence="6">Potassium transporter</fullName>
    </recommendedName>
</protein>
<keyword evidence="3" id="KW-0812">Transmembrane</keyword>
<feature type="coiled-coil region" evidence="1">
    <location>
        <begin position="37"/>
        <end position="64"/>
    </location>
</feature>
<feature type="compositionally biased region" description="Acidic residues" evidence="2">
    <location>
        <begin position="146"/>
        <end position="160"/>
    </location>
</feature>
<dbReference type="RefSeq" id="WP_036174562.1">
    <property type="nucleotide sequence ID" value="NZ_AVCZ01000009.1"/>
</dbReference>
<evidence type="ECO:0000256" key="2">
    <source>
        <dbReference type="SAM" id="MobiDB-lite"/>
    </source>
</evidence>
<name>A0A0A3J2V4_9BACL</name>
<keyword evidence="1" id="KW-0175">Coiled coil</keyword>
<dbReference type="InterPro" id="IPR014717">
    <property type="entry name" value="Transl_elong_EF1B/ribsomal_bS6"/>
</dbReference>
<dbReference type="Proteomes" id="UP000030595">
    <property type="component" value="Unassembled WGS sequence"/>
</dbReference>
<gene>
    <name evidence="4" type="ORF">CD30_07395</name>
</gene>